<dbReference type="GO" id="GO:0008270">
    <property type="term" value="F:zinc ion binding"/>
    <property type="evidence" value="ECO:0007669"/>
    <property type="project" value="UniProtKB-KW"/>
</dbReference>
<dbReference type="OrthoDB" id="1304033at2759"/>
<keyword evidence="1" id="KW-0862">Zinc</keyword>
<evidence type="ECO:0000313" key="5">
    <source>
        <dbReference type="Proteomes" id="UP000824120"/>
    </source>
</evidence>
<evidence type="ECO:0000256" key="2">
    <source>
        <dbReference type="SAM" id="MobiDB-lite"/>
    </source>
</evidence>
<evidence type="ECO:0000256" key="1">
    <source>
        <dbReference type="PROSITE-ProRule" id="PRU00047"/>
    </source>
</evidence>
<sequence>EWNFDGLTDRQLPILVHRMRMYATICKIIVAGFTGQVRGWWDNYMSIEQKTAVINVIADNEGVDNLCMALVKNREDFVYTLVLTILEHFNDRFTNQYEIVRTLLNGLRCRTLAKFINGLPPLFAKRVRKALRNNHGEIPYKDYSYGKLIEFDLPDTSAYSKKKKYRDSKYSNPDKPYKKTRSRYRSMEKHDARKTFHKSNRFPKNRSKRDLAKIKCYRCGNFGHISPNCKLEKFKSLELDEGVHDKIYGLLYTSGS</sequence>
<evidence type="ECO:0000313" key="4">
    <source>
        <dbReference type="EMBL" id="KAG5575445.1"/>
    </source>
</evidence>
<dbReference type="InterPro" id="IPR001878">
    <property type="entry name" value="Znf_CCHC"/>
</dbReference>
<dbReference type="InterPro" id="IPR056648">
    <property type="entry name" value="DUF7746"/>
</dbReference>
<dbReference type="SMART" id="SM00343">
    <property type="entry name" value="ZnF_C2HC"/>
    <property type="match status" value="1"/>
</dbReference>
<gene>
    <name evidence="4" type="ORF">H5410_055579</name>
</gene>
<keyword evidence="5" id="KW-1185">Reference proteome</keyword>
<accession>A0A9J5WJ48</accession>
<dbReference type="Proteomes" id="UP000824120">
    <property type="component" value="Chromosome 11"/>
</dbReference>
<proteinExistence type="predicted"/>
<reference evidence="4 5" key="1">
    <citation type="submission" date="2020-09" db="EMBL/GenBank/DDBJ databases">
        <title>De no assembly of potato wild relative species, Solanum commersonii.</title>
        <authorList>
            <person name="Cho K."/>
        </authorList>
    </citation>
    <scope>NUCLEOTIDE SEQUENCE [LARGE SCALE GENOMIC DNA]</scope>
    <source>
        <strain evidence="4">LZ3.2</strain>
        <tissue evidence="4">Leaf</tissue>
    </source>
</reference>
<dbReference type="EMBL" id="JACXVP010000011">
    <property type="protein sequence ID" value="KAG5575445.1"/>
    <property type="molecule type" value="Genomic_DNA"/>
</dbReference>
<dbReference type="PANTHER" id="PTHR33054">
    <property type="entry name" value="CCHC-TYPE DOMAIN-CONTAINING PROTEIN"/>
    <property type="match status" value="1"/>
</dbReference>
<dbReference type="InterPro" id="IPR036875">
    <property type="entry name" value="Znf_CCHC_sf"/>
</dbReference>
<protein>
    <recommendedName>
        <fullName evidence="3">CCHC-type domain-containing protein</fullName>
    </recommendedName>
</protein>
<dbReference type="SUPFAM" id="SSF57756">
    <property type="entry name" value="Retrovirus zinc finger-like domains"/>
    <property type="match status" value="1"/>
</dbReference>
<name>A0A9J5WJ48_SOLCO</name>
<keyword evidence="1" id="KW-0479">Metal-binding</keyword>
<feature type="domain" description="CCHC-type" evidence="3">
    <location>
        <begin position="215"/>
        <end position="230"/>
    </location>
</feature>
<dbReference type="Pfam" id="PF24925">
    <property type="entry name" value="DUF7746"/>
    <property type="match status" value="1"/>
</dbReference>
<dbReference type="Pfam" id="PF00098">
    <property type="entry name" value="zf-CCHC"/>
    <property type="match status" value="1"/>
</dbReference>
<dbReference type="PANTHER" id="PTHR33054:SF12">
    <property type="entry name" value="ZINC KNUCKLE FAMILY PROTEIN"/>
    <property type="match status" value="1"/>
</dbReference>
<organism evidence="4 5">
    <name type="scientific">Solanum commersonii</name>
    <name type="common">Commerson's wild potato</name>
    <name type="synonym">Commerson's nightshade</name>
    <dbReference type="NCBI Taxonomy" id="4109"/>
    <lineage>
        <taxon>Eukaryota</taxon>
        <taxon>Viridiplantae</taxon>
        <taxon>Streptophyta</taxon>
        <taxon>Embryophyta</taxon>
        <taxon>Tracheophyta</taxon>
        <taxon>Spermatophyta</taxon>
        <taxon>Magnoliopsida</taxon>
        <taxon>eudicotyledons</taxon>
        <taxon>Gunneridae</taxon>
        <taxon>Pentapetalae</taxon>
        <taxon>asterids</taxon>
        <taxon>lamiids</taxon>
        <taxon>Solanales</taxon>
        <taxon>Solanaceae</taxon>
        <taxon>Solanoideae</taxon>
        <taxon>Solaneae</taxon>
        <taxon>Solanum</taxon>
    </lineage>
</organism>
<dbReference type="AlphaFoldDB" id="A0A9J5WJ48"/>
<evidence type="ECO:0000259" key="3">
    <source>
        <dbReference type="PROSITE" id="PS50158"/>
    </source>
</evidence>
<dbReference type="PROSITE" id="PS50158">
    <property type="entry name" value="ZF_CCHC"/>
    <property type="match status" value="1"/>
</dbReference>
<dbReference type="GO" id="GO:0003676">
    <property type="term" value="F:nucleic acid binding"/>
    <property type="evidence" value="ECO:0007669"/>
    <property type="project" value="InterPro"/>
</dbReference>
<comment type="caution">
    <text evidence="4">The sequence shown here is derived from an EMBL/GenBank/DDBJ whole genome shotgun (WGS) entry which is preliminary data.</text>
</comment>
<feature type="non-terminal residue" evidence="4">
    <location>
        <position position="1"/>
    </location>
</feature>
<keyword evidence="1" id="KW-0863">Zinc-finger</keyword>
<feature type="region of interest" description="Disordered" evidence="2">
    <location>
        <begin position="164"/>
        <end position="193"/>
    </location>
</feature>